<evidence type="ECO:0000313" key="3">
    <source>
        <dbReference type="EMBL" id="PWB98194.1"/>
    </source>
</evidence>
<feature type="transmembrane region" description="Helical" evidence="1">
    <location>
        <begin position="32"/>
        <end position="56"/>
    </location>
</feature>
<accession>A0A2U1T2T4</accession>
<dbReference type="Pfam" id="PF13399">
    <property type="entry name" value="LytR_C"/>
    <property type="match status" value="1"/>
</dbReference>
<dbReference type="InterPro" id="IPR027381">
    <property type="entry name" value="LytR/CpsA/Psr_C"/>
</dbReference>
<protein>
    <recommendedName>
        <fullName evidence="2">LytR/CpsA/Psr regulator C-terminal domain-containing protein</fullName>
    </recommendedName>
</protein>
<evidence type="ECO:0000313" key="4">
    <source>
        <dbReference type="Proteomes" id="UP000244978"/>
    </source>
</evidence>
<reference evidence="4" key="1">
    <citation type="submission" date="2018-04" db="EMBL/GenBank/DDBJ databases">
        <authorList>
            <person name="Liu S."/>
            <person name="Wang Z."/>
            <person name="Li J."/>
        </authorList>
    </citation>
    <scope>NUCLEOTIDE SEQUENCE [LARGE SCALE GENOMIC DNA]</scope>
    <source>
        <strain evidence="4">S1194</strain>
    </source>
</reference>
<organism evidence="3 4">
    <name type="scientific">Homoserinimonas hongtaonis</name>
    <dbReference type="NCBI Taxonomy" id="2079791"/>
    <lineage>
        <taxon>Bacteria</taxon>
        <taxon>Bacillati</taxon>
        <taxon>Actinomycetota</taxon>
        <taxon>Actinomycetes</taxon>
        <taxon>Micrococcales</taxon>
        <taxon>Microbacteriaceae</taxon>
        <taxon>Homoserinimonas</taxon>
    </lineage>
</organism>
<gene>
    <name evidence="3" type="ORF">DF220_10415</name>
</gene>
<keyword evidence="1" id="KW-0812">Transmembrane</keyword>
<evidence type="ECO:0000259" key="2">
    <source>
        <dbReference type="Pfam" id="PF13399"/>
    </source>
</evidence>
<dbReference type="AlphaFoldDB" id="A0A2U1T2T4"/>
<dbReference type="RefSeq" id="WP_108997952.1">
    <property type="nucleotide sequence ID" value="NZ_QEEX01000001.1"/>
</dbReference>
<keyword evidence="4" id="KW-1185">Reference proteome</keyword>
<evidence type="ECO:0000256" key="1">
    <source>
        <dbReference type="SAM" id="Phobius"/>
    </source>
</evidence>
<dbReference type="EMBL" id="QEEX01000001">
    <property type="protein sequence ID" value="PWB98194.1"/>
    <property type="molecule type" value="Genomic_DNA"/>
</dbReference>
<feature type="domain" description="LytR/CpsA/Psr regulator C-terminal" evidence="2">
    <location>
        <begin position="93"/>
        <end position="185"/>
    </location>
</feature>
<name>A0A2U1T2T4_9MICO</name>
<dbReference type="Proteomes" id="UP000244978">
    <property type="component" value="Unassembled WGS sequence"/>
</dbReference>
<keyword evidence="1" id="KW-0472">Membrane</keyword>
<proteinExistence type="predicted"/>
<comment type="caution">
    <text evidence="3">The sequence shown here is derived from an EMBL/GenBank/DDBJ whole genome shotgun (WGS) entry which is preliminary data.</text>
</comment>
<sequence>MATRIKDRFDDIPDDLTRVGAHRAPAPRSRRWIGLAWAAAATVVLVAGGLFGLSLLNPDLGLTIPGVGTSVEAGAPGTGDDAAAVVEPALDPEVAITVLNGTGTAGLATSVGDSLEEKGWGGAALGIGSRANAAADDVATTQIYYSDPEHEAAVLQLVHDLGVGQPRLSNDYPASPITILIGADYVTPAA</sequence>
<dbReference type="Gene3D" id="3.30.70.2390">
    <property type="match status" value="1"/>
</dbReference>
<keyword evidence="1" id="KW-1133">Transmembrane helix</keyword>